<protein>
    <submittedName>
        <fullName evidence="1">Uncharacterized protein</fullName>
    </submittedName>
</protein>
<sequence>MEVSASYDDEGRTVDYQIDICRQKAGIAPDEPVKLYRFEVKRYK</sequence>
<dbReference type="AlphaFoldDB" id="X1SXW1"/>
<comment type="caution">
    <text evidence="1">The sequence shown here is derived from an EMBL/GenBank/DDBJ whole genome shotgun (WGS) entry which is preliminary data.</text>
</comment>
<reference evidence="1" key="1">
    <citation type="journal article" date="2014" name="Front. Microbiol.">
        <title>High frequency of phylogenetically diverse reductive dehalogenase-homologous genes in deep subseafloor sedimentary metagenomes.</title>
        <authorList>
            <person name="Kawai M."/>
            <person name="Futagami T."/>
            <person name="Toyoda A."/>
            <person name="Takaki Y."/>
            <person name="Nishi S."/>
            <person name="Hori S."/>
            <person name="Arai W."/>
            <person name="Tsubouchi T."/>
            <person name="Morono Y."/>
            <person name="Uchiyama I."/>
            <person name="Ito T."/>
            <person name="Fujiyama A."/>
            <person name="Inagaki F."/>
            <person name="Takami H."/>
        </authorList>
    </citation>
    <scope>NUCLEOTIDE SEQUENCE</scope>
    <source>
        <strain evidence="1">Expedition CK06-06</strain>
    </source>
</reference>
<organism evidence="1">
    <name type="scientific">marine sediment metagenome</name>
    <dbReference type="NCBI Taxonomy" id="412755"/>
    <lineage>
        <taxon>unclassified sequences</taxon>
        <taxon>metagenomes</taxon>
        <taxon>ecological metagenomes</taxon>
    </lineage>
</organism>
<evidence type="ECO:0000313" key="1">
    <source>
        <dbReference type="EMBL" id="GAI72654.1"/>
    </source>
</evidence>
<accession>X1SXW1</accession>
<dbReference type="EMBL" id="BARW01001278">
    <property type="protein sequence ID" value="GAI72654.1"/>
    <property type="molecule type" value="Genomic_DNA"/>
</dbReference>
<proteinExistence type="predicted"/>
<gene>
    <name evidence="1" type="ORF">S12H4_04238</name>
</gene>
<name>X1SXW1_9ZZZZ</name>